<sequence length="109" mass="11436">MTAIIETERRTGAAPLAAVRPWTIAIAFGLVATAVSATGSWIPSLWGDEAASVMSAQRPVGSLLNMLLHVDAVHGFYYLGLHGWIRLVGESAFAIRFPSAVAIGFAVAA</sequence>
<feature type="transmembrane region" description="Helical" evidence="1">
    <location>
        <begin position="21"/>
        <end position="42"/>
    </location>
</feature>
<dbReference type="EMBL" id="AWVQ01000302">
    <property type="protein sequence ID" value="ERK71310.1"/>
    <property type="molecule type" value="Genomic_DNA"/>
</dbReference>
<dbReference type="AlphaFoldDB" id="U2R7U0"/>
<protein>
    <recommendedName>
        <fullName evidence="4">Mannosyltransferase</fullName>
    </recommendedName>
</protein>
<comment type="caution">
    <text evidence="2">The sequence shown here is derived from an EMBL/GenBank/DDBJ whole genome shotgun (WGS) entry which is preliminary data.</text>
</comment>
<evidence type="ECO:0000256" key="1">
    <source>
        <dbReference type="SAM" id="Phobius"/>
    </source>
</evidence>
<evidence type="ECO:0008006" key="4">
    <source>
        <dbReference type="Google" id="ProtNLM"/>
    </source>
</evidence>
<feature type="non-terminal residue" evidence="2">
    <location>
        <position position="109"/>
    </location>
</feature>
<reference evidence="2 3" key="1">
    <citation type="submission" date="2013-08" db="EMBL/GenBank/DDBJ databases">
        <authorList>
            <person name="Weinstock G."/>
            <person name="Sodergren E."/>
            <person name="Wylie T."/>
            <person name="Fulton L."/>
            <person name="Fulton R."/>
            <person name="Fronick C."/>
            <person name="O'Laughlin M."/>
            <person name="Godfrey J."/>
            <person name="Miner T."/>
            <person name="Herter B."/>
            <person name="Appelbaum E."/>
            <person name="Cordes M."/>
            <person name="Lek S."/>
            <person name="Wollam A."/>
            <person name="Pepin K.H."/>
            <person name="Palsikar V.B."/>
            <person name="Mitreva M."/>
            <person name="Wilson R.K."/>
        </authorList>
    </citation>
    <scope>NUCLEOTIDE SEQUENCE [LARGE SCALE GENOMIC DNA]</scope>
    <source>
        <strain evidence="2 3">ATCC 14665</strain>
    </source>
</reference>
<name>U2R7U0_LEIAQ</name>
<organism evidence="2 3">
    <name type="scientific">Leifsonia aquatica ATCC 14665</name>
    <dbReference type="NCBI Taxonomy" id="1358026"/>
    <lineage>
        <taxon>Bacteria</taxon>
        <taxon>Bacillati</taxon>
        <taxon>Actinomycetota</taxon>
        <taxon>Actinomycetes</taxon>
        <taxon>Micrococcales</taxon>
        <taxon>Microbacteriaceae</taxon>
        <taxon>Leifsonia</taxon>
    </lineage>
</organism>
<proteinExistence type="predicted"/>
<evidence type="ECO:0000313" key="3">
    <source>
        <dbReference type="Proteomes" id="UP000016605"/>
    </source>
</evidence>
<feature type="transmembrane region" description="Helical" evidence="1">
    <location>
        <begin position="62"/>
        <end position="81"/>
    </location>
</feature>
<dbReference type="Proteomes" id="UP000016605">
    <property type="component" value="Unassembled WGS sequence"/>
</dbReference>
<keyword evidence="1" id="KW-0472">Membrane</keyword>
<keyword evidence="1" id="KW-0812">Transmembrane</keyword>
<gene>
    <name evidence="2" type="ORF">N136_02343</name>
</gene>
<accession>U2R7U0</accession>
<keyword evidence="1" id="KW-1133">Transmembrane helix</keyword>
<evidence type="ECO:0000313" key="2">
    <source>
        <dbReference type="EMBL" id="ERK71310.1"/>
    </source>
</evidence>
<dbReference type="HOGENOM" id="CLU_2202544_0_0_11"/>